<evidence type="ECO:0000313" key="1">
    <source>
        <dbReference type="EMBL" id="WZN38787.1"/>
    </source>
</evidence>
<keyword evidence="2" id="KW-1185">Reference proteome</keyword>
<organism evidence="1 2">
    <name type="scientific">Candidatus Phytoplasma asteris</name>
    <dbReference type="NCBI Taxonomy" id="85620"/>
    <lineage>
        <taxon>Bacteria</taxon>
        <taxon>Bacillati</taxon>
        <taxon>Mycoplasmatota</taxon>
        <taxon>Mollicutes</taxon>
        <taxon>Acholeplasmatales</taxon>
        <taxon>Acholeplasmataceae</taxon>
        <taxon>Candidatus Phytoplasma</taxon>
        <taxon>16SrI (Aster yellows group)</taxon>
    </lineage>
</organism>
<dbReference type="EMBL" id="CP128397">
    <property type="protein sequence ID" value="WZN38787.1"/>
    <property type="molecule type" value="Genomic_DNA"/>
</dbReference>
<evidence type="ECO:0000313" key="2">
    <source>
        <dbReference type="Proteomes" id="UP001470586"/>
    </source>
</evidence>
<accession>A0ABZ2YHC5</accession>
<name>A0ABZ2YHC5_9MOLU</name>
<reference evidence="1" key="1">
    <citation type="submission" date="2023-06" db="EMBL/GenBank/DDBJ databases">
        <title>Complete Genome of Candidatus Phytoplasma asteris M33.</title>
        <authorList>
            <person name="Toth R."/>
            <person name="Ilic A.-M."/>
            <person name="Huettel B."/>
            <person name="Duduk B."/>
            <person name="Kube M."/>
        </authorList>
    </citation>
    <scope>NUCLEOTIDE SEQUENCE [LARGE SCALE GENOMIC DNA]</scope>
    <source>
        <strain evidence="1">M33</strain>
    </source>
</reference>
<gene>
    <name evidence="1" type="ORF">M33023_06600</name>
</gene>
<protein>
    <recommendedName>
        <fullName evidence="3">Transposase</fullName>
    </recommendedName>
</protein>
<dbReference type="Proteomes" id="UP001470586">
    <property type="component" value="Chromosome"/>
</dbReference>
<sequence length="50" mass="5822">MHFWVSTIIDGYNDQFLASVIGKNPNLELVKKNFKKILKLKKLVLFTQIS</sequence>
<proteinExistence type="predicted"/>
<evidence type="ECO:0008006" key="3">
    <source>
        <dbReference type="Google" id="ProtNLM"/>
    </source>
</evidence>